<gene>
    <name evidence="2" type="ORF">MPIPNATIZW_LOCUS1021</name>
</gene>
<reference evidence="2" key="1">
    <citation type="submission" date="2023-12" db="EMBL/GenBank/DDBJ databases">
        <authorList>
            <person name="Brown T."/>
        </authorList>
    </citation>
    <scope>NUCLEOTIDE SEQUENCE</scope>
</reference>
<feature type="non-terminal residue" evidence="2">
    <location>
        <position position="1"/>
    </location>
</feature>
<evidence type="ECO:0000256" key="1">
    <source>
        <dbReference type="SAM" id="MobiDB-lite"/>
    </source>
</evidence>
<feature type="compositionally biased region" description="Basic and acidic residues" evidence="1">
    <location>
        <begin position="18"/>
        <end position="29"/>
    </location>
</feature>
<keyword evidence="3" id="KW-1185">Reference proteome</keyword>
<feature type="region of interest" description="Disordered" evidence="1">
    <location>
        <begin position="1"/>
        <end position="55"/>
    </location>
</feature>
<sequence length="55" mass="5994">GCPPPVQLPSQSCPHLEPPPHLEDPRHSSSADVTCNQRPLPLQLPKNREGIVLLP</sequence>
<organism evidence="2 3">
    <name type="scientific">Pipistrellus nathusii</name>
    <name type="common">Nathusius' pipistrelle</name>
    <dbReference type="NCBI Taxonomy" id="59473"/>
    <lineage>
        <taxon>Eukaryota</taxon>
        <taxon>Metazoa</taxon>
        <taxon>Chordata</taxon>
        <taxon>Craniata</taxon>
        <taxon>Vertebrata</taxon>
        <taxon>Euteleostomi</taxon>
        <taxon>Mammalia</taxon>
        <taxon>Eutheria</taxon>
        <taxon>Laurasiatheria</taxon>
        <taxon>Chiroptera</taxon>
        <taxon>Yangochiroptera</taxon>
        <taxon>Vespertilionidae</taxon>
        <taxon>Pipistrellus</taxon>
    </lineage>
</organism>
<evidence type="ECO:0000313" key="3">
    <source>
        <dbReference type="Proteomes" id="UP001314169"/>
    </source>
</evidence>
<dbReference type="Proteomes" id="UP001314169">
    <property type="component" value="Chromosome 1"/>
</dbReference>
<name>A0ABN9Z7E4_PIPNA</name>
<accession>A0ABN9Z7E4</accession>
<protein>
    <submittedName>
        <fullName evidence="2">Uncharacterized protein</fullName>
    </submittedName>
</protein>
<proteinExistence type="predicted"/>
<dbReference type="EMBL" id="OY882858">
    <property type="protein sequence ID" value="CAK6432715.1"/>
    <property type="molecule type" value="Genomic_DNA"/>
</dbReference>
<evidence type="ECO:0000313" key="2">
    <source>
        <dbReference type="EMBL" id="CAK6432715.1"/>
    </source>
</evidence>